<dbReference type="InterPro" id="IPR011701">
    <property type="entry name" value="MFS"/>
</dbReference>
<feature type="transmembrane region" description="Helical" evidence="4">
    <location>
        <begin position="176"/>
        <end position="197"/>
    </location>
</feature>
<accession>A0A918XY94</accession>
<dbReference type="PANTHER" id="PTHR23546:SF1">
    <property type="entry name" value="MEMBRANE PROTEIN"/>
    <property type="match status" value="1"/>
</dbReference>
<organism evidence="6 7">
    <name type="scientific">Thalassobaculum fulvum</name>
    <dbReference type="NCBI Taxonomy" id="1633335"/>
    <lineage>
        <taxon>Bacteria</taxon>
        <taxon>Pseudomonadati</taxon>
        <taxon>Pseudomonadota</taxon>
        <taxon>Alphaproteobacteria</taxon>
        <taxon>Rhodospirillales</taxon>
        <taxon>Thalassobaculaceae</taxon>
        <taxon>Thalassobaculum</taxon>
    </lineage>
</organism>
<dbReference type="AlphaFoldDB" id="A0A918XY94"/>
<feature type="domain" description="Major facilitator superfamily (MFS) profile" evidence="5">
    <location>
        <begin position="9"/>
        <end position="395"/>
    </location>
</feature>
<sequence length="400" mass="40582">MPLRASRGQFWVALLCVGVSGAGISAVGAVFPPLARELHISEVTVGVIAGLAPLLFMIAAPVWGHVADRFGPKPVLVAGMTGHTIGAVMFAFSAYAGLSLWLSGYAIIGILIVGRVLNGALGAGIFPAAVSTAAAAVPGERRAAAIASISAAWGIGTMLGPAIATASSAMGLFAPHLILTGLSLAAATLALVVEPPADAPKRAKPGRVLPPTDARIRPFLLITGASYAIIVEINVVFGFSIQDTLQLDPIAAAEVTGMMFTIMGLFSLFAQMLLVRLKRLTPRHAMRIGIAIVLVGLVGLIIADRSILFGLACAAIGLGFGLAGPTASAACSLALSSEEQGSGAGWMSSARSVGSIVGAWSGGMLYAVSPQAPYAASAVVAIGIAALILFHPGTHRSRRI</sequence>
<evidence type="ECO:0000256" key="2">
    <source>
        <dbReference type="ARBA" id="ARBA00022989"/>
    </source>
</evidence>
<dbReference type="InterPro" id="IPR020846">
    <property type="entry name" value="MFS_dom"/>
</dbReference>
<evidence type="ECO:0000259" key="5">
    <source>
        <dbReference type="PROSITE" id="PS50850"/>
    </source>
</evidence>
<feature type="transmembrane region" description="Helical" evidence="4">
    <location>
        <begin position="309"/>
        <end position="336"/>
    </location>
</feature>
<dbReference type="PROSITE" id="PS50850">
    <property type="entry name" value="MFS"/>
    <property type="match status" value="1"/>
</dbReference>
<reference evidence="6" key="1">
    <citation type="journal article" date="2014" name="Int. J. Syst. Evol. Microbiol.">
        <title>Complete genome sequence of Corynebacterium casei LMG S-19264T (=DSM 44701T), isolated from a smear-ripened cheese.</title>
        <authorList>
            <consortium name="US DOE Joint Genome Institute (JGI-PGF)"/>
            <person name="Walter F."/>
            <person name="Albersmeier A."/>
            <person name="Kalinowski J."/>
            <person name="Ruckert C."/>
        </authorList>
    </citation>
    <scope>NUCLEOTIDE SEQUENCE</scope>
    <source>
        <strain evidence="6">KCTC 42651</strain>
    </source>
</reference>
<dbReference type="EMBL" id="BMZS01000015">
    <property type="protein sequence ID" value="GHD62985.1"/>
    <property type="molecule type" value="Genomic_DNA"/>
</dbReference>
<feature type="transmembrane region" description="Helical" evidence="4">
    <location>
        <begin position="143"/>
        <end position="164"/>
    </location>
</feature>
<protein>
    <submittedName>
        <fullName evidence="6">MFS transporter</fullName>
    </submittedName>
</protein>
<evidence type="ECO:0000313" key="7">
    <source>
        <dbReference type="Proteomes" id="UP000630353"/>
    </source>
</evidence>
<dbReference type="PANTHER" id="PTHR23546">
    <property type="entry name" value="TRANSPORT PROTEIN"/>
    <property type="match status" value="1"/>
</dbReference>
<keyword evidence="2 4" id="KW-1133">Transmembrane helix</keyword>
<keyword evidence="7" id="KW-1185">Reference proteome</keyword>
<feature type="transmembrane region" description="Helical" evidence="4">
    <location>
        <begin position="374"/>
        <end position="390"/>
    </location>
</feature>
<feature type="transmembrane region" description="Helical" evidence="4">
    <location>
        <begin position="43"/>
        <end position="63"/>
    </location>
</feature>
<evidence type="ECO:0000256" key="4">
    <source>
        <dbReference type="SAM" id="Phobius"/>
    </source>
</evidence>
<feature type="transmembrane region" description="Helical" evidence="4">
    <location>
        <begin position="104"/>
        <end position="131"/>
    </location>
</feature>
<feature type="transmembrane region" description="Helical" evidence="4">
    <location>
        <begin position="218"/>
        <end position="239"/>
    </location>
</feature>
<feature type="transmembrane region" description="Helical" evidence="4">
    <location>
        <begin position="285"/>
        <end position="303"/>
    </location>
</feature>
<feature type="transmembrane region" description="Helical" evidence="4">
    <location>
        <begin position="75"/>
        <end position="98"/>
    </location>
</feature>
<evidence type="ECO:0000256" key="1">
    <source>
        <dbReference type="ARBA" id="ARBA00022692"/>
    </source>
</evidence>
<reference evidence="6" key="2">
    <citation type="submission" date="2020-09" db="EMBL/GenBank/DDBJ databases">
        <authorList>
            <person name="Sun Q."/>
            <person name="Kim S."/>
        </authorList>
    </citation>
    <scope>NUCLEOTIDE SEQUENCE</scope>
    <source>
        <strain evidence="6">KCTC 42651</strain>
    </source>
</reference>
<name>A0A918XY94_9PROT</name>
<dbReference type="InterPro" id="IPR036259">
    <property type="entry name" value="MFS_trans_sf"/>
</dbReference>
<proteinExistence type="predicted"/>
<dbReference type="Pfam" id="PF07690">
    <property type="entry name" value="MFS_1"/>
    <property type="match status" value="1"/>
</dbReference>
<comment type="caution">
    <text evidence="6">The sequence shown here is derived from an EMBL/GenBank/DDBJ whole genome shotgun (WGS) entry which is preliminary data.</text>
</comment>
<feature type="transmembrane region" description="Helical" evidence="4">
    <location>
        <begin position="251"/>
        <end position="273"/>
    </location>
</feature>
<gene>
    <name evidence="6" type="primary">shiF</name>
    <name evidence="6" type="ORF">GCM10017083_52590</name>
</gene>
<keyword evidence="1 4" id="KW-0812">Transmembrane</keyword>
<dbReference type="SUPFAM" id="SSF103473">
    <property type="entry name" value="MFS general substrate transporter"/>
    <property type="match status" value="1"/>
</dbReference>
<keyword evidence="3 4" id="KW-0472">Membrane</keyword>
<dbReference type="Proteomes" id="UP000630353">
    <property type="component" value="Unassembled WGS sequence"/>
</dbReference>
<dbReference type="GO" id="GO:0022857">
    <property type="term" value="F:transmembrane transporter activity"/>
    <property type="evidence" value="ECO:0007669"/>
    <property type="project" value="InterPro"/>
</dbReference>
<dbReference type="Gene3D" id="1.20.1250.20">
    <property type="entry name" value="MFS general substrate transporter like domains"/>
    <property type="match status" value="1"/>
</dbReference>
<feature type="transmembrane region" description="Helical" evidence="4">
    <location>
        <begin position="12"/>
        <end position="31"/>
    </location>
</feature>
<evidence type="ECO:0000256" key="3">
    <source>
        <dbReference type="ARBA" id="ARBA00023136"/>
    </source>
</evidence>
<evidence type="ECO:0000313" key="6">
    <source>
        <dbReference type="EMBL" id="GHD62985.1"/>
    </source>
</evidence>